<dbReference type="InterPro" id="IPR002139">
    <property type="entry name" value="Ribo/fructo_kinase"/>
</dbReference>
<name>A0ABP8D1R8_9ACTN</name>
<evidence type="ECO:0000256" key="1">
    <source>
        <dbReference type="ARBA" id="ARBA00010688"/>
    </source>
</evidence>
<dbReference type="PANTHER" id="PTHR10584">
    <property type="entry name" value="SUGAR KINASE"/>
    <property type="match status" value="1"/>
</dbReference>
<dbReference type="Gene3D" id="3.40.1190.20">
    <property type="match status" value="1"/>
</dbReference>
<evidence type="ECO:0000313" key="6">
    <source>
        <dbReference type="EMBL" id="GAA4246109.1"/>
    </source>
</evidence>
<reference evidence="7" key="1">
    <citation type="journal article" date="2019" name="Int. J. Syst. Evol. Microbiol.">
        <title>The Global Catalogue of Microorganisms (GCM) 10K type strain sequencing project: providing services to taxonomists for standard genome sequencing and annotation.</title>
        <authorList>
            <consortium name="The Broad Institute Genomics Platform"/>
            <consortium name="The Broad Institute Genome Sequencing Center for Infectious Disease"/>
            <person name="Wu L."/>
            <person name="Ma J."/>
        </authorList>
    </citation>
    <scope>NUCLEOTIDE SEQUENCE [LARGE SCALE GENOMIC DNA]</scope>
    <source>
        <strain evidence="7">JCM 17441</strain>
    </source>
</reference>
<protein>
    <recommendedName>
        <fullName evidence="5">Carbohydrate kinase PfkB domain-containing protein</fullName>
    </recommendedName>
</protein>
<comment type="caution">
    <text evidence="6">The sequence shown here is derived from an EMBL/GenBank/DDBJ whole genome shotgun (WGS) entry which is preliminary data.</text>
</comment>
<evidence type="ECO:0000259" key="5">
    <source>
        <dbReference type="Pfam" id="PF00294"/>
    </source>
</evidence>
<proteinExistence type="inferred from homology"/>
<dbReference type="PANTHER" id="PTHR10584:SF166">
    <property type="entry name" value="RIBOKINASE"/>
    <property type="match status" value="1"/>
</dbReference>
<dbReference type="SUPFAM" id="SSF53613">
    <property type="entry name" value="Ribokinase-like"/>
    <property type="match status" value="1"/>
</dbReference>
<dbReference type="PROSITE" id="PS00584">
    <property type="entry name" value="PFKB_KINASES_2"/>
    <property type="match status" value="1"/>
</dbReference>
<sequence length="307" mass="30923">MRYDVLVVGDANPDLVLRGDVRPRFGQQEQLLDAADLVLGGSAAITAAGCARLGLRTALLAAVGPDVFGTFTRERLAERGVDLLDPGSAGGTPTGLSVILSAPGDRAILTLPGTIPALRPADVTDELLATARHVHVASLFLQPALHEGLAGVFARARGLGLTTSLDTNWDPSGRWTGLAEILRETDVFLPNAAELLAVTGAAGVDEAAEGLAALGTTVVLKDGARGGRAWWNGNTAAAPGLAVDVVDTTGAGDSFNAGFLAARLGGRDVPAAVAWAAAAGSLSTRAAGGTAAQATSADVEAVILSAR</sequence>
<evidence type="ECO:0000256" key="4">
    <source>
        <dbReference type="RuleBase" id="RU003704"/>
    </source>
</evidence>
<keyword evidence="2 4" id="KW-0808">Transferase</keyword>
<organism evidence="6 7">
    <name type="scientific">Dactylosporangium darangshiense</name>
    <dbReference type="NCBI Taxonomy" id="579108"/>
    <lineage>
        <taxon>Bacteria</taxon>
        <taxon>Bacillati</taxon>
        <taxon>Actinomycetota</taxon>
        <taxon>Actinomycetes</taxon>
        <taxon>Micromonosporales</taxon>
        <taxon>Micromonosporaceae</taxon>
        <taxon>Dactylosporangium</taxon>
    </lineage>
</organism>
<dbReference type="Pfam" id="PF00294">
    <property type="entry name" value="PfkB"/>
    <property type="match status" value="1"/>
</dbReference>
<keyword evidence="7" id="KW-1185">Reference proteome</keyword>
<dbReference type="RefSeq" id="WP_345122872.1">
    <property type="nucleotide sequence ID" value="NZ_BAABAT010000003.1"/>
</dbReference>
<dbReference type="Proteomes" id="UP001500620">
    <property type="component" value="Unassembled WGS sequence"/>
</dbReference>
<feature type="domain" description="Carbohydrate kinase PfkB" evidence="5">
    <location>
        <begin position="4"/>
        <end position="291"/>
    </location>
</feature>
<keyword evidence="3 4" id="KW-0418">Kinase</keyword>
<dbReference type="InterPro" id="IPR011611">
    <property type="entry name" value="PfkB_dom"/>
</dbReference>
<gene>
    <name evidence="6" type="ORF">GCM10022255_016090</name>
</gene>
<comment type="similarity">
    <text evidence="1 4">Belongs to the carbohydrate kinase PfkB family.</text>
</comment>
<dbReference type="InterPro" id="IPR029056">
    <property type="entry name" value="Ribokinase-like"/>
</dbReference>
<dbReference type="EMBL" id="BAABAT010000003">
    <property type="protein sequence ID" value="GAA4246109.1"/>
    <property type="molecule type" value="Genomic_DNA"/>
</dbReference>
<accession>A0ABP8D1R8</accession>
<evidence type="ECO:0000313" key="7">
    <source>
        <dbReference type="Proteomes" id="UP001500620"/>
    </source>
</evidence>
<evidence type="ECO:0000256" key="2">
    <source>
        <dbReference type="ARBA" id="ARBA00022679"/>
    </source>
</evidence>
<dbReference type="InterPro" id="IPR002173">
    <property type="entry name" value="Carboh/pur_kinase_PfkB_CS"/>
</dbReference>
<dbReference type="PRINTS" id="PR00990">
    <property type="entry name" value="RIBOKINASE"/>
</dbReference>
<evidence type="ECO:0000256" key="3">
    <source>
        <dbReference type="ARBA" id="ARBA00022777"/>
    </source>
</evidence>